<dbReference type="InterPro" id="IPR011051">
    <property type="entry name" value="RmlC_Cupin_sf"/>
</dbReference>
<evidence type="ECO:0000256" key="1">
    <source>
        <dbReference type="ARBA" id="ARBA00022491"/>
    </source>
</evidence>
<dbReference type="CDD" id="cd06124">
    <property type="entry name" value="cupin_NimR-like_N"/>
    <property type="match status" value="1"/>
</dbReference>
<dbReference type="SUPFAM" id="SSF51182">
    <property type="entry name" value="RmlC-like cupins"/>
    <property type="match status" value="1"/>
</dbReference>
<dbReference type="InterPro" id="IPR018060">
    <property type="entry name" value="HTH_AraC"/>
</dbReference>
<comment type="caution">
    <text evidence="7">The sequence shown here is derived from an EMBL/GenBank/DDBJ whole genome shotgun (WGS) entry which is preliminary data.</text>
</comment>
<name>A0A6B2JCE8_FRATU</name>
<dbReference type="InterPro" id="IPR018062">
    <property type="entry name" value="HTH_AraC-typ_CS"/>
</dbReference>
<dbReference type="RefSeq" id="WP_003015152.1">
    <property type="nucleotide sequence ID" value="NZ_AP023459.1"/>
</dbReference>
<keyword evidence="1" id="KW-0678">Repressor</keyword>
<reference evidence="7" key="2">
    <citation type="submission" date="2020-02" db="EMBL/GenBank/DDBJ databases">
        <title>Using affinity propagation clustering for identifying bacterial clades and subclades with whole-genome sequences of Francisella tularensis.</title>
        <authorList>
            <person name="Homeier-Bachmann T."/>
            <person name="Abdel-Glil M.Y."/>
            <person name="Hackbart A."/>
            <person name="Hotzel H."/>
            <person name="Tomaso H."/>
        </authorList>
    </citation>
    <scope>NUCLEOTIDE SEQUENCE</scope>
    <source>
        <strain evidence="7">15T0085</strain>
        <strain evidence="6">17T1429</strain>
    </source>
</reference>
<evidence type="ECO:0000313" key="6">
    <source>
        <dbReference type="EMBL" id="NDR88809.1"/>
    </source>
</evidence>
<dbReference type="SMART" id="SM00342">
    <property type="entry name" value="HTH_ARAC"/>
    <property type="match status" value="1"/>
</dbReference>
<evidence type="ECO:0000256" key="2">
    <source>
        <dbReference type="ARBA" id="ARBA00023015"/>
    </source>
</evidence>
<keyword evidence="2" id="KW-0805">Transcription regulation</keyword>
<dbReference type="SUPFAM" id="SSF46689">
    <property type="entry name" value="Homeodomain-like"/>
    <property type="match status" value="1"/>
</dbReference>
<keyword evidence="4" id="KW-0804">Transcription</keyword>
<evidence type="ECO:0000256" key="3">
    <source>
        <dbReference type="ARBA" id="ARBA00023125"/>
    </source>
</evidence>
<dbReference type="InterPro" id="IPR020449">
    <property type="entry name" value="Tscrpt_reg_AraC-type_HTH"/>
</dbReference>
<reference evidence="7" key="1">
    <citation type="submission" date="2019-08" db="EMBL/GenBank/DDBJ databases">
        <authorList>
            <person name="Busch A."/>
        </authorList>
    </citation>
    <scope>NUCLEOTIDE SEQUENCE</scope>
    <source>
        <strain evidence="7">15T0085</strain>
        <strain evidence="6">17T1429</strain>
    </source>
</reference>
<sequence>MVKKGQSMIREEITYLSDWLDGPEIIAIKGGNAPTSENKINNQESDWHHHRRGKIFCIESGLVHVSTPNGSWVLPSNRAGWIPPNTSHKIRISGIVEGWVIFIHPNMCDDLPKSSRVIPMSEVLRALALRATEWDKYNNLSLEQEHIAKIICNEIRLAPEEALHLPMPKTDRVIKVANAIIDNPSISKSLEQWAAFAAMSPRTLRRAFLSETGLSFSRWRQQAQLARGLDMLAKDISVTEVSDSLGYASPSNFIAMFRKAFGKTPKQYFSSERVQIKNIYKN</sequence>
<keyword evidence="3" id="KW-0238">DNA-binding</keyword>
<dbReference type="Gene3D" id="1.10.10.60">
    <property type="entry name" value="Homeodomain-like"/>
    <property type="match status" value="2"/>
</dbReference>
<dbReference type="PROSITE" id="PS00041">
    <property type="entry name" value="HTH_ARAC_FAMILY_1"/>
    <property type="match status" value="1"/>
</dbReference>
<dbReference type="GO" id="GO:0003700">
    <property type="term" value="F:DNA-binding transcription factor activity"/>
    <property type="evidence" value="ECO:0007669"/>
    <property type="project" value="InterPro"/>
</dbReference>
<dbReference type="InterPro" id="IPR009057">
    <property type="entry name" value="Homeodomain-like_sf"/>
</dbReference>
<organism evidence="7">
    <name type="scientific">Francisella tularensis subsp. holarctica</name>
    <dbReference type="NCBI Taxonomy" id="119857"/>
    <lineage>
        <taxon>Bacteria</taxon>
        <taxon>Pseudomonadati</taxon>
        <taxon>Pseudomonadota</taxon>
        <taxon>Gammaproteobacteria</taxon>
        <taxon>Thiotrichales</taxon>
        <taxon>Francisellaceae</taxon>
        <taxon>Francisella</taxon>
    </lineage>
</organism>
<accession>A0A6B2JCE8</accession>
<dbReference type="PANTHER" id="PTHR11019">
    <property type="entry name" value="HTH-TYPE TRANSCRIPTIONAL REGULATOR NIMR"/>
    <property type="match status" value="1"/>
</dbReference>
<dbReference type="PANTHER" id="PTHR11019:SF159">
    <property type="entry name" value="TRANSCRIPTIONAL REGULATOR-RELATED"/>
    <property type="match status" value="1"/>
</dbReference>
<dbReference type="GO" id="GO:0043565">
    <property type="term" value="F:sequence-specific DNA binding"/>
    <property type="evidence" value="ECO:0007669"/>
    <property type="project" value="InterPro"/>
</dbReference>
<dbReference type="Pfam" id="PF12833">
    <property type="entry name" value="HTH_18"/>
    <property type="match status" value="1"/>
</dbReference>
<dbReference type="AlphaFoldDB" id="A0A6B2JCE8"/>
<evidence type="ECO:0000313" key="7">
    <source>
        <dbReference type="EMBL" id="NDS67731.1"/>
    </source>
</evidence>
<protein>
    <submittedName>
        <fullName evidence="7">Helix-turn-helix transcriptional regulator</fullName>
    </submittedName>
</protein>
<dbReference type="PROSITE" id="PS01124">
    <property type="entry name" value="HTH_ARAC_FAMILY_2"/>
    <property type="match status" value="1"/>
</dbReference>
<evidence type="ECO:0000259" key="5">
    <source>
        <dbReference type="PROSITE" id="PS01124"/>
    </source>
</evidence>
<dbReference type="EMBL" id="JAAGKH010000021">
    <property type="protein sequence ID" value="NDR88809.1"/>
    <property type="molecule type" value="Genomic_DNA"/>
</dbReference>
<gene>
    <name evidence="7" type="ORF">FWI86_00975</name>
    <name evidence="6" type="ORF">FWJ04_03780</name>
</gene>
<dbReference type="FunFam" id="1.10.10.60:FF:000132">
    <property type="entry name" value="AraC family transcriptional regulator"/>
    <property type="match status" value="1"/>
</dbReference>
<feature type="domain" description="HTH araC/xylS-type" evidence="5">
    <location>
        <begin position="171"/>
        <end position="271"/>
    </location>
</feature>
<dbReference type="EMBL" id="JAAGJP010000003">
    <property type="protein sequence ID" value="NDS67731.1"/>
    <property type="molecule type" value="Genomic_DNA"/>
</dbReference>
<proteinExistence type="predicted"/>
<dbReference type="PRINTS" id="PR00032">
    <property type="entry name" value="HTHARAC"/>
</dbReference>
<evidence type="ECO:0000256" key="4">
    <source>
        <dbReference type="ARBA" id="ARBA00023163"/>
    </source>
</evidence>